<proteinExistence type="inferred from homology"/>
<sequence>MVSEMIGTLTLFLGAIAAISLLVGGIGVMNIMLVSMLERTREIGIRKALGARERDIWGQFLIEAIFLTLTGGIVGVIVGWVVSSVVSTMGLMTTVISADIVILAVSVSVGIGLFFGFYPAWNASRLNPIEALRSE</sequence>
<name>X1R0Y5_9ZZZZ</name>
<evidence type="ECO:0000259" key="8">
    <source>
        <dbReference type="Pfam" id="PF02687"/>
    </source>
</evidence>
<gene>
    <name evidence="9" type="ORF">S06H3_59428</name>
</gene>
<feature type="transmembrane region" description="Helical" evidence="7">
    <location>
        <begin position="12"/>
        <end position="35"/>
    </location>
</feature>
<dbReference type="InterPro" id="IPR003838">
    <property type="entry name" value="ABC3_permease_C"/>
</dbReference>
<evidence type="ECO:0000256" key="7">
    <source>
        <dbReference type="SAM" id="Phobius"/>
    </source>
</evidence>
<dbReference type="Pfam" id="PF02687">
    <property type="entry name" value="FtsX"/>
    <property type="match status" value="1"/>
</dbReference>
<dbReference type="AlphaFoldDB" id="X1R0Y5"/>
<dbReference type="GO" id="GO:0005886">
    <property type="term" value="C:plasma membrane"/>
    <property type="evidence" value="ECO:0007669"/>
    <property type="project" value="UniProtKB-SubCell"/>
</dbReference>
<dbReference type="InterPro" id="IPR050250">
    <property type="entry name" value="Macrolide_Exporter_MacB"/>
</dbReference>
<keyword evidence="5 7" id="KW-0472">Membrane</keyword>
<evidence type="ECO:0000256" key="3">
    <source>
        <dbReference type="ARBA" id="ARBA00022692"/>
    </source>
</evidence>
<comment type="caution">
    <text evidence="9">The sequence shown here is derived from an EMBL/GenBank/DDBJ whole genome shotgun (WGS) entry which is preliminary data.</text>
</comment>
<keyword evidence="2" id="KW-1003">Cell membrane</keyword>
<feature type="transmembrane region" description="Helical" evidence="7">
    <location>
        <begin position="56"/>
        <end position="82"/>
    </location>
</feature>
<dbReference type="EMBL" id="BARV01038609">
    <property type="protein sequence ID" value="GAI49204.1"/>
    <property type="molecule type" value="Genomic_DNA"/>
</dbReference>
<evidence type="ECO:0000256" key="2">
    <source>
        <dbReference type="ARBA" id="ARBA00022475"/>
    </source>
</evidence>
<organism evidence="9">
    <name type="scientific">marine sediment metagenome</name>
    <dbReference type="NCBI Taxonomy" id="412755"/>
    <lineage>
        <taxon>unclassified sequences</taxon>
        <taxon>metagenomes</taxon>
        <taxon>ecological metagenomes</taxon>
    </lineage>
</organism>
<keyword evidence="4 7" id="KW-1133">Transmembrane helix</keyword>
<evidence type="ECO:0000256" key="4">
    <source>
        <dbReference type="ARBA" id="ARBA00022989"/>
    </source>
</evidence>
<dbReference type="PANTHER" id="PTHR30572:SF4">
    <property type="entry name" value="ABC TRANSPORTER PERMEASE YTRF"/>
    <property type="match status" value="1"/>
</dbReference>
<feature type="domain" description="ABC3 transporter permease C-terminal" evidence="8">
    <location>
        <begin position="15"/>
        <end position="128"/>
    </location>
</feature>
<evidence type="ECO:0000256" key="5">
    <source>
        <dbReference type="ARBA" id="ARBA00023136"/>
    </source>
</evidence>
<evidence type="ECO:0000313" key="9">
    <source>
        <dbReference type="EMBL" id="GAI49204.1"/>
    </source>
</evidence>
<evidence type="ECO:0000256" key="6">
    <source>
        <dbReference type="ARBA" id="ARBA00038076"/>
    </source>
</evidence>
<comment type="similarity">
    <text evidence="6">Belongs to the ABC-4 integral membrane protein family.</text>
</comment>
<comment type="subcellular location">
    <subcellularLocation>
        <location evidence="1">Cell membrane</location>
        <topology evidence="1">Multi-pass membrane protein</topology>
    </subcellularLocation>
</comment>
<accession>X1R0Y5</accession>
<feature type="transmembrane region" description="Helical" evidence="7">
    <location>
        <begin position="94"/>
        <end position="118"/>
    </location>
</feature>
<evidence type="ECO:0000256" key="1">
    <source>
        <dbReference type="ARBA" id="ARBA00004651"/>
    </source>
</evidence>
<dbReference type="GO" id="GO:0022857">
    <property type="term" value="F:transmembrane transporter activity"/>
    <property type="evidence" value="ECO:0007669"/>
    <property type="project" value="TreeGrafter"/>
</dbReference>
<reference evidence="9" key="1">
    <citation type="journal article" date="2014" name="Front. Microbiol.">
        <title>High frequency of phylogenetically diverse reductive dehalogenase-homologous genes in deep subseafloor sedimentary metagenomes.</title>
        <authorList>
            <person name="Kawai M."/>
            <person name="Futagami T."/>
            <person name="Toyoda A."/>
            <person name="Takaki Y."/>
            <person name="Nishi S."/>
            <person name="Hori S."/>
            <person name="Arai W."/>
            <person name="Tsubouchi T."/>
            <person name="Morono Y."/>
            <person name="Uchiyama I."/>
            <person name="Ito T."/>
            <person name="Fujiyama A."/>
            <person name="Inagaki F."/>
            <person name="Takami H."/>
        </authorList>
    </citation>
    <scope>NUCLEOTIDE SEQUENCE</scope>
    <source>
        <strain evidence="9">Expedition CK06-06</strain>
    </source>
</reference>
<keyword evidence="3 7" id="KW-0812">Transmembrane</keyword>
<protein>
    <recommendedName>
        <fullName evidence="8">ABC3 transporter permease C-terminal domain-containing protein</fullName>
    </recommendedName>
</protein>
<dbReference type="PANTHER" id="PTHR30572">
    <property type="entry name" value="MEMBRANE COMPONENT OF TRANSPORTER-RELATED"/>
    <property type="match status" value="1"/>
</dbReference>